<dbReference type="PANTHER" id="PTHR30632">
    <property type="entry name" value="MOLYBDATE-BINDING PERIPLASMIC PROTEIN"/>
    <property type="match status" value="1"/>
</dbReference>
<proteinExistence type="inferred from homology"/>
<protein>
    <submittedName>
        <fullName evidence="8">Molybdate ABC transporter substrate-binding protein</fullName>
    </submittedName>
</protein>
<dbReference type="PIRSF" id="PIRSF004846">
    <property type="entry name" value="ModA"/>
    <property type="match status" value="1"/>
</dbReference>
<dbReference type="InterPro" id="IPR050682">
    <property type="entry name" value="ModA/WtpA"/>
</dbReference>
<accession>A0A7W4J6I4</accession>
<dbReference type="EMBL" id="JABEQH010000007">
    <property type="protein sequence ID" value="MBB2175655.1"/>
    <property type="molecule type" value="Genomic_DNA"/>
</dbReference>
<dbReference type="Gene3D" id="3.40.190.10">
    <property type="entry name" value="Periplasmic binding protein-like II"/>
    <property type="match status" value="2"/>
</dbReference>
<keyword evidence="3 6" id="KW-0479">Metal-binding</keyword>
<dbReference type="GO" id="GO:1901359">
    <property type="term" value="F:tungstate binding"/>
    <property type="evidence" value="ECO:0007669"/>
    <property type="project" value="UniProtKB-ARBA"/>
</dbReference>
<organism evidence="8 9">
    <name type="scientific">Gluconacetobacter johannae</name>
    <dbReference type="NCBI Taxonomy" id="112140"/>
    <lineage>
        <taxon>Bacteria</taxon>
        <taxon>Pseudomonadati</taxon>
        <taxon>Pseudomonadota</taxon>
        <taxon>Alphaproteobacteria</taxon>
        <taxon>Acetobacterales</taxon>
        <taxon>Acetobacteraceae</taxon>
        <taxon>Gluconacetobacter</taxon>
    </lineage>
</organism>
<dbReference type="AlphaFoldDB" id="A0A7W4J6I4"/>
<comment type="caution">
    <text evidence="8">The sequence shown here is derived from an EMBL/GenBank/DDBJ whole genome shotgun (WGS) entry which is preliminary data.</text>
</comment>
<evidence type="ECO:0000256" key="6">
    <source>
        <dbReference type="PIRSR" id="PIRSR004846-1"/>
    </source>
</evidence>
<evidence type="ECO:0000256" key="7">
    <source>
        <dbReference type="SAM" id="SignalP"/>
    </source>
</evidence>
<evidence type="ECO:0000313" key="9">
    <source>
        <dbReference type="Proteomes" id="UP000561066"/>
    </source>
</evidence>
<keyword evidence="4 7" id="KW-0732">Signal</keyword>
<evidence type="ECO:0000256" key="3">
    <source>
        <dbReference type="ARBA" id="ARBA00022723"/>
    </source>
</evidence>
<dbReference type="GO" id="GO:0046872">
    <property type="term" value="F:metal ion binding"/>
    <property type="evidence" value="ECO:0007669"/>
    <property type="project" value="UniProtKB-KW"/>
</dbReference>
<dbReference type="Proteomes" id="UP000561066">
    <property type="component" value="Unassembled WGS sequence"/>
</dbReference>
<feature type="binding site" evidence="6">
    <location>
        <position position="63"/>
    </location>
    <ligand>
        <name>molybdate</name>
        <dbReference type="ChEBI" id="CHEBI:36264"/>
    </ligand>
</feature>
<name>A0A7W4J6I4_9PROT</name>
<dbReference type="FunFam" id="3.40.190.10:FF:000035">
    <property type="entry name" value="Molybdate ABC transporter substrate-binding protein"/>
    <property type="match status" value="1"/>
</dbReference>
<dbReference type="PANTHER" id="PTHR30632:SF14">
    <property type="entry name" value="TUNGSTATE_MOLYBDATE_CHROMATE-BINDING PROTEIN MODA"/>
    <property type="match status" value="1"/>
</dbReference>
<dbReference type="CDD" id="cd13539">
    <property type="entry name" value="PBP2_AvModA"/>
    <property type="match status" value="1"/>
</dbReference>
<feature type="binding site" evidence="6">
    <location>
        <position position="170"/>
    </location>
    <ligand>
        <name>molybdate</name>
        <dbReference type="ChEBI" id="CHEBI:36264"/>
    </ligand>
</feature>
<keyword evidence="9" id="KW-1185">Reference proteome</keyword>
<evidence type="ECO:0000256" key="1">
    <source>
        <dbReference type="ARBA" id="ARBA00009175"/>
    </source>
</evidence>
<dbReference type="Pfam" id="PF13531">
    <property type="entry name" value="SBP_bac_11"/>
    <property type="match status" value="1"/>
</dbReference>
<keyword evidence="2 6" id="KW-0500">Molybdenum</keyword>
<dbReference type="SUPFAM" id="SSF53850">
    <property type="entry name" value="Periplasmic binding protein-like II"/>
    <property type="match status" value="1"/>
</dbReference>
<comment type="similarity">
    <text evidence="1">Belongs to the bacterial solute-binding protein ModA family.</text>
</comment>
<dbReference type="GO" id="GO:0015689">
    <property type="term" value="P:molybdate ion transport"/>
    <property type="evidence" value="ECO:0007669"/>
    <property type="project" value="InterPro"/>
</dbReference>
<dbReference type="InterPro" id="IPR044084">
    <property type="entry name" value="AvModA-like_subst-bd"/>
</dbReference>
<dbReference type="GO" id="GO:0030973">
    <property type="term" value="F:molybdate ion binding"/>
    <property type="evidence" value="ECO:0007669"/>
    <property type="project" value="InterPro"/>
</dbReference>
<evidence type="ECO:0000256" key="4">
    <source>
        <dbReference type="ARBA" id="ARBA00022729"/>
    </source>
</evidence>
<feature type="chain" id="PRO_5031528884" evidence="7">
    <location>
        <begin position="27"/>
        <end position="254"/>
    </location>
</feature>
<sequence length="254" mass="26710">MAPIRIIRIAVITAAIVTIKATGCIAADVRVAVAANFADVAKDIADEFHTATGNTVILSSGASGQIYNQITQGAPYDVFLSADHTRPEMLVQHNLGVPASLFTYAIGQLVLWSGRPGLATDGAVLKSDHPGIIAICNPRTAPYGQAAIETMRALGVLDTLRPQIVEGQSVAQAYQFVKSGNAGSGFVALSQIQHEEGGSRWVVPARLYTPILQDAVLLKGAATSPVALSFMAFMRSPAIQSLIKSRGYRLPGGD</sequence>
<evidence type="ECO:0000313" key="8">
    <source>
        <dbReference type="EMBL" id="MBB2175655.1"/>
    </source>
</evidence>
<evidence type="ECO:0000256" key="5">
    <source>
        <dbReference type="ARBA" id="ARBA00062515"/>
    </source>
</evidence>
<evidence type="ECO:0000256" key="2">
    <source>
        <dbReference type="ARBA" id="ARBA00022505"/>
    </source>
</evidence>
<gene>
    <name evidence="8" type="primary">modA</name>
    <name evidence="8" type="ORF">HLH21_06875</name>
</gene>
<comment type="subunit">
    <text evidence="5">The complex is composed of two ATP-binding proteins (ModC), two transmembrane proteins (ModB) and a solute-binding protein (ModA).</text>
</comment>
<dbReference type="InterPro" id="IPR005950">
    <property type="entry name" value="ModA"/>
</dbReference>
<feature type="signal peptide" evidence="7">
    <location>
        <begin position="1"/>
        <end position="26"/>
    </location>
</feature>
<dbReference type="NCBIfam" id="TIGR01256">
    <property type="entry name" value="modA"/>
    <property type="match status" value="1"/>
</dbReference>
<reference evidence="8 9" key="1">
    <citation type="submission" date="2020-04" db="EMBL/GenBank/DDBJ databases">
        <title>Description of novel Gluconacetobacter.</title>
        <authorList>
            <person name="Sombolestani A."/>
        </authorList>
    </citation>
    <scope>NUCLEOTIDE SEQUENCE [LARGE SCALE GENOMIC DNA]</scope>
    <source>
        <strain evidence="8 9">LMG 21312</strain>
    </source>
</reference>